<evidence type="ECO:0000313" key="4">
    <source>
        <dbReference type="Proteomes" id="UP000015105"/>
    </source>
</evidence>
<reference evidence="3" key="5">
    <citation type="journal article" date="2021" name="G3 (Bethesda)">
        <title>Aegilops tauschii genome assembly Aet v5.0 features greater sequence contiguity and improved annotation.</title>
        <authorList>
            <person name="Wang L."/>
            <person name="Zhu T."/>
            <person name="Rodriguez J.C."/>
            <person name="Deal K.R."/>
            <person name="Dubcovsky J."/>
            <person name="McGuire P.E."/>
            <person name="Lux T."/>
            <person name="Spannagl M."/>
            <person name="Mayer K.F.X."/>
            <person name="Baldrich P."/>
            <person name="Meyers B.C."/>
            <person name="Huo N."/>
            <person name="Gu Y.Q."/>
            <person name="Zhou H."/>
            <person name="Devos K.M."/>
            <person name="Bennetzen J.L."/>
            <person name="Unver T."/>
            <person name="Budak H."/>
            <person name="Gulick P.J."/>
            <person name="Galiba G."/>
            <person name="Kalapos B."/>
            <person name="Nelson D.R."/>
            <person name="Li P."/>
            <person name="You F.M."/>
            <person name="Luo M.C."/>
            <person name="Dvorak J."/>
        </authorList>
    </citation>
    <scope>NUCLEOTIDE SEQUENCE [LARGE SCALE GENOMIC DNA]</scope>
    <source>
        <strain evidence="3">cv. AL8/78</strain>
    </source>
</reference>
<dbReference type="InterPro" id="IPR019324">
    <property type="entry name" value="MPP6"/>
</dbReference>
<dbReference type="AlphaFoldDB" id="A0A453DXU7"/>
<organism evidence="3 4">
    <name type="scientific">Aegilops tauschii subsp. strangulata</name>
    <name type="common">Goatgrass</name>
    <dbReference type="NCBI Taxonomy" id="200361"/>
    <lineage>
        <taxon>Eukaryota</taxon>
        <taxon>Viridiplantae</taxon>
        <taxon>Streptophyta</taxon>
        <taxon>Embryophyta</taxon>
        <taxon>Tracheophyta</taxon>
        <taxon>Spermatophyta</taxon>
        <taxon>Magnoliopsida</taxon>
        <taxon>Liliopsida</taxon>
        <taxon>Poales</taxon>
        <taxon>Poaceae</taxon>
        <taxon>BOP clade</taxon>
        <taxon>Pooideae</taxon>
        <taxon>Triticodae</taxon>
        <taxon>Triticeae</taxon>
        <taxon>Triticinae</taxon>
        <taxon>Aegilops</taxon>
    </lineage>
</organism>
<feature type="region of interest" description="Disordered" evidence="1">
    <location>
        <begin position="138"/>
        <end position="173"/>
    </location>
</feature>
<feature type="compositionally biased region" description="Polar residues" evidence="1">
    <location>
        <begin position="215"/>
        <end position="230"/>
    </location>
</feature>
<sequence length="253" mass="27076">GSSPCPSLFLLVLPSSVFRCSSRETRRPPLNPNPRLDYGGLGEGEGRSGGGGEMSAKKGLSSTLRNLKFMQRAAVAQKIEDKADVEVEEPAAEVVMTPAANGGGVGSSVQVARKCVVVMEGNPLPGAVKGRMSFQNFNPSIDKLNDEASGRPTQSASPSNSQQDSANTSRVDDISASRFRSFNVDSSESISLNELKRKEPELEMETPPSRKLPKTTGQNVDGQPSSQSNGRGSGKSNKHEKLDFNLLRKRKSK</sequence>
<feature type="compositionally biased region" description="Polar residues" evidence="1">
    <location>
        <begin position="151"/>
        <end position="169"/>
    </location>
</feature>
<evidence type="ECO:0000256" key="1">
    <source>
        <dbReference type="SAM" id="MobiDB-lite"/>
    </source>
</evidence>
<dbReference type="EnsemblPlants" id="AET3Gv20148300.3">
    <property type="protein sequence ID" value="AET3Gv20148300.3"/>
    <property type="gene ID" value="AET3Gv20148300"/>
</dbReference>
<reference evidence="3" key="4">
    <citation type="submission" date="2019-03" db="UniProtKB">
        <authorList>
            <consortium name="EnsemblPlants"/>
        </authorList>
    </citation>
    <scope>IDENTIFICATION</scope>
</reference>
<keyword evidence="4" id="KW-1185">Reference proteome</keyword>
<name>A0A453DXU7_AEGTS</name>
<reference evidence="4" key="1">
    <citation type="journal article" date="2014" name="Science">
        <title>Ancient hybridizations among the ancestral genomes of bread wheat.</title>
        <authorList>
            <consortium name="International Wheat Genome Sequencing Consortium,"/>
            <person name="Marcussen T."/>
            <person name="Sandve S.R."/>
            <person name="Heier L."/>
            <person name="Spannagl M."/>
            <person name="Pfeifer M."/>
            <person name="Jakobsen K.S."/>
            <person name="Wulff B.B."/>
            <person name="Steuernagel B."/>
            <person name="Mayer K.F."/>
            <person name="Olsen O.A."/>
        </authorList>
    </citation>
    <scope>NUCLEOTIDE SEQUENCE [LARGE SCALE GENOMIC DNA]</scope>
    <source>
        <strain evidence="4">cv. AL8/78</strain>
    </source>
</reference>
<dbReference type="PANTHER" id="PTHR13582:SF0">
    <property type="entry name" value="M-PHASE PHOSPHOPROTEIN 6"/>
    <property type="match status" value="1"/>
</dbReference>
<feature type="compositionally biased region" description="Gly residues" evidence="1">
    <location>
        <begin position="39"/>
        <end position="53"/>
    </location>
</feature>
<reference evidence="3" key="3">
    <citation type="journal article" date="2017" name="Nature">
        <title>Genome sequence of the progenitor of the wheat D genome Aegilops tauschii.</title>
        <authorList>
            <person name="Luo M.C."/>
            <person name="Gu Y.Q."/>
            <person name="Puiu D."/>
            <person name="Wang H."/>
            <person name="Twardziok S.O."/>
            <person name="Deal K.R."/>
            <person name="Huo N."/>
            <person name="Zhu T."/>
            <person name="Wang L."/>
            <person name="Wang Y."/>
            <person name="McGuire P.E."/>
            <person name="Liu S."/>
            <person name="Long H."/>
            <person name="Ramasamy R.K."/>
            <person name="Rodriguez J.C."/>
            <person name="Van S.L."/>
            <person name="Yuan L."/>
            <person name="Wang Z."/>
            <person name="Xia Z."/>
            <person name="Xiao L."/>
            <person name="Anderson O.D."/>
            <person name="Ouyang S."/>
            <person name="Liang Y."/>
            <person name="Zimin A.V."/>
            <person name="Pertea G."/>
            <person name="Qi P."/>
            <person name="Bennetzen J.L."/>
            <person name="Dai X."/>
            <person name="Dawson M.W."/>
            <person name="Muller H.G."/>
            <person name="Kugler K."/>
            <person name="Rivarola-Duarte L."/>
            <person name="Spannagl M."/>
            <person name="Mayer K.F.X."/>
            <person name="Lu F.H."/>
            <person name="Bevan M.W."/>
            <person name="Leroy P."/>
            <person name="Li P."/>
            <person name="You F.M."/>
            <person name="Sun Q."/>
            <person name="Liu Z."/>
            <person name="Lyons E."/>
            <person name="Wicker T."/>
            <person name="Salzberg S.L."/>
            <person name="Devos K.M."/>
            <person name="Dvorak J."/>
        </authorList>
    </citation>
    <scope>NUCLEOTIDE SEQUENCE [LARGE SCALE GENOMIC DNA]</scope>
    <source>
        <strain evidence="3">cv. AL8/78</strain>
    </source>
</reference>
<feature type="signal peptide" evidence="2">
    <location>
        <begin position="1"/>
        <end position="22"/>
    </location>
</feature>
<dbReference type="Gramene" id="AET3Gv20148300.3">
    <property type="protein sequence ID" value="AET3Gv20148300.3"/>
    <property type="gene ID" value="AET3Gv20148300"/>
</dbReference>
<dbReference type="PANTHER" id="PTHR13582">
    <property type="entry name" value="M-PHASE PHOSPHOPROTEIN 6"/>
    <property type="match status" value="1"/>
</dbReference>
<evidence type="ECO:0000313" key="3">
    <source>
        <dbReference type="EnsemblPlants" id="AET3Gv20148300.3"/>
    </source>
</evidence>
<dbReference type="STRING" id="200361.A0A453DXU7"/>
<dbReference type="GO" id="GO:0000460">
    <property type="term" value="P:maturation of 5.8S rRNA"/>
    <property type="evidence" value="ECO:0007669"/>
    <property type="project" value="TreeGrafter"/>
</dbReference>
<protein>
    <submittedName>
        <fullName evidence="3">Uncharacterized protein</fullName>
    </submittedName>
</protein>
<keyword evidence="2" id="KW-0732">Signal</keyword>
<dbReference type="Pfam" id="PF10175">
    <property type="entry name" value="MPP6"/>
    <property type="match status" value="1"/>
</dbReference>
<proteinExistence type="predicted"/>
<evidence type="ECO:0000256" key="2">
    <source>
        <dbReference type="SAM" id="SignalP"/>
    </source>
</evidence>
<reference evidence="4" key="2">
    <citation type="journal article" date="2017" name="Nat. Plants">
        <title>The Aegilops tauschii genome reveals multiple impacts of transposons.</title>
        <authorList>
            <person name="Zhao G."/>
            <person name="Zou C."/>
            <person name="Li K."/>
            <person name="Wang K."/>
            <person name="Li T."/>
            <person name="Gao L."/>
            <person name="Zhang X."/>
            <person name="Wang H."/>
            <person name="Yang Z."/>
            <person name="Liu X."/>
            <person name="Jiang W."/>
            <person name="Mao L."/>
            <person name="Kong X."/>
            <person name="Jiao Y."/>
            <person name="Jia J."/>
        </authorList>
    </citation>
    <scope>NUCLEOTIDE SEQUENCE [LARGE SCALE GENOMIC DNA]</scope>
    <source>
        <strain evidence="4">cv. AL8/78</strain>
    </source>
</reference>
<dbReference type="Proteomes" id="UP000015105">
    <property type="component" value="Chromosome 3D"/>
</dbReference>
<feature type="chain" id="PRO_5019340364" evidence="2">
    <location>
        <begin position="23"/>
        <end position="253"/>
    </location>
</feature>
<feature type="region of interest" description="Disordered" evidence="1">
    <location>
        <begin position="186"/>
        <end position="253"/>
    </location>
</feature>
<accession>A0A453DXU7</accession>
<feature type="region of interest" description="Disordered" evidence="1">
    <location>
        <begin position="21"/>
        <end position="59"/>
    </location>
</feature>